<comment type="caution">
    <text evidence="2">The sequence shown here is derived from an EMBL/GenBank/DDBJ whole genome shotgun (WGS) entry which is preliminary data.</text>
</comment>
<name>A0A1V1NTN2_9BACT</name>
<evidence type="ECO:0000313" key="3">
    <source>
        <dbReference type="Proteomes" id="UP000189670"/>
    </source>
</evidence>
<reference evidence="3" key="1">
    <citation type="submission" date="2012-11" db="EMBL/GenBank/DDBJ databases">
        <authorList>
            <person name="Lucero-Rivera Y.E."/>
            <person name="Tovar-Ramirez D."/>
        </authorList>
    </citation>
    <scope>NUCLEOTIDE SEQUENCE [LARGE SCALE GENOMIC DNA]</scope>
    <source>
        <strain evidence="3">Araruama</strain>
    </source>
</reference>
<evidence type="ECO:0000313" key="2">
    <source>
        <dbReference type="EMBL" id="ETR65934.1"/>
    </source>
</evidence>
<dbReference type="SUPFAM" id="SSF63829">
    <property type="entry name" value="Calcium-dependent phosphotriesterase"/>
    <property type="match status" value="1"/>
</dbReference>
<proteinExistence type="predicted"/>
<dbReference type="GO" id="GO:0000155">
    <property type="term" value="F:phosphorelay sensor kinase activity"/>
    <property type="evidence" value="ECO:0007669"/>
    <property type="project" value="TreeGrafter"/>
</dbReference>
<dbReference type="PANTHER" id="PTHR43547:SF2">
    <property type="entry name" value="HYBRID SIGNAL TRANSDUCTION HISTIDINE KINASE C"/>
    <property type="match status" value="1"/>
</dbReference>
<feature type="non-terminal residue" evidence="2">
    <location>
        <position position="215"/>
    </location>
</feature>
<dbReference type="Gene3D" id="2.130.10.10">
    <property type="entry name" value="YVTN repeat-like/Quinoprotein amine dehydrogenase"/>
    <property type="match status" value="2"/>
</dbReference>
<dbReference type="Pfam" id="PF07494">
    <property type="entry name" value="Reg_prop"/>
    <property type="match status" value="2"/>
</dbReference>
<dbReference type="PANTHER" id="PTHR43547">
    <property type="entry name" value="TWO-COMPONENT HISTIDINE KINASE"/>
    <property type="match status" value="1"/>
</dbReference>
<dbReference type="AlphaFoldDB" id="A0A1V1NTN2"/>
<dbReference type="Proteomes" id="UP000189670">
    <property type="component" value="Unassembled WGS sequence"/>
</dbReference>
<gene>
    <name evidence="2" type="ORF">OMM_13497</name>
</gene>
<protein>
    <submittedName>
        <fullName evidence="2">Uncharacterized protein</fullName>
    </submittedName>
</protein>
<accession>A0A1V1NTN2</accession>
<evidence type="ECO:0000256" key="1">
    <source>
        <dbReference type="ARBA" id="ARBA00022553"/>
    </source>
</evidence>
<sequence length="215" mass="24569">MGAGLECLNPKTGIFTHYQHDPNNPDSISANLITDIYEDDLHTLWIATWGGGLNRWDFKTQHFQHYRNDPDSIRDNRIIDIYEDSHKTLWLALIGGGAARFDRATEKFIHFSQDNDLLSKTTIHCFYEDQHRHFWLGTISRGLLRLDRETEAVQCYSTQEGLPSNLVSGILEDDTGNLWISTDNGLACLNPSTEKIVNYDRHDGLTSPYFSCAPH</sequence>
<dbReference type="InterPro" id="IPR011110">
    <property type="entry name" value="Reg_prop"/>
</dbReference>
<keyword evidence="1" id="KW-0597">Phosphoprotein</keyword>
<dbReference type="InterPro" id="IPR015943">
    <property type="entry name" value="WD40/YVTN_repeat-like_dom_sf"/>
</dbReference>
<dbReference type="EMBL" id="ATBP01002371">
    <property type="protein sequence ID" value="ETR65934.1"/>
    <property type="molecule type" value="Genomic_DNA"/>
</dbReference>
<organism evidence="2 3">
    <name type="scientific">Candidatus Magnetoglobus multicellularis str. Araruama</name>
    <dbReference type="NCBI Taxonomy" id="890399"/>
    <lineage>
        <taxon>Bacteria</taxon>
        <taxon>Pseudomonadati</taxon>
        <taxon>Thermodesulfobacteriota</taxon>
        <taxon>Desulfobacteria</taxon>
        <taxon>Desulfobacterales</taxon>
        <taxon>Desulfobacteraceae</taxon>
        <taxon>Candidatus Magnetoglobus</taxon>
    </lineage>
</organism>